<dbReference type="SUPFAM" id="SSF54236">
    <property type="entry name" value="Ubiquitin-like"/>
    <property type="match status" value="1"/>
</dbReference>
<dbReference type="InterPro" id="IPR022617">
    <property type="entry name" value="Rad60/SUMO-like_dom"/>
</dbReference>
<accession>A0A9C7UMM9</accession>
<reference evidence="3" key="2">
    <citation type="submission" date="2022-01" db="EMBL/GenBank/DDBJ databases">
        <authorList>
            <person name="Hirooka S."/>
            <person name="Miyagishima S.Y."/>
        </authorList>
    </citation>
    <scope>NUCLEOTIDE SEQUENCE</scope>
    <source>
        <strain evidence="3">NBRC 102759</strain>
    </source>
</reference>
<proteinExistence type="predicted"/>
<dbReference type="EMBL" id="BQMJ01000005">
    <property type="protein sequence ID" value="GJQ08935.1"/>
    <property type="molecule type" value="Genomic_DNA"/>
</dbReference>
<dbReference type="OrthoDB" id="442921at2759"/>
<evidence type="ECO:0000313" key="4">
    <source>
        <dbReference type="Proteomes" id="UP001061958"/>
    </source>
</evidence>
<dbReference type="InterPro" id="IPR029071">
    <property type="entry name" value="Ubiquitin-like_domsf"/>
</dbReference>
<keyword evidence="4" id="KW-1185">Reference proteome</keyword>
<dbReference type="AlphaFoldDB" id="A0A9C7UMM9"/>
<dbReference type="PANTHER" id="PTHR10562">
    <property type="entry name" value="SMALL UBIQUITIN-RELATED MODIFIER"/>
    <property type="match status" value="1"/>
</dbReference>
<dbReference type="PROSITE" id="PS50053">
    <property type="entry name" value="UBIQUITIN_2"/>
    <property type="match status" value="1"/>
</dbReference>
<dbReference type="InterPro" id="IPR000626">
    <property type="entry name" value="Ubiquitin-like_dom"/>
</dbReference>
<dbReference type="Pfam" id="PF11976">
    <property type="entry name" value="Rad60-SLD"/>
    <property type="match status" value="1"/>
</dbReference>
<feature type="compositionally biased region" description="Polar residues" evidence="1">
    <location>
        <begin position="7"/>
        <end position="17"/>
    </location>
</feature>
<evidence type="ECO:0000313" key="3">
    <source>
        <dbReference type="EMBL" id="GJQ08935.1"/>
    </source>
</evidence>
<feature type="domain" description="Ubiquitin-like" evidence="2">
    <location>
        <begin position="24"/>
        <end position="99"/>
    </location>
</feature>
<feature type="region of interest" description="Disordered" evidence="1">
    <location>
        <begin position="1"/>
        <end position="26"/>
    </location>
</feature>
<dbReference type="SMART" id="SM00213">
    <property type="entry name" value="UBQ"/>
    <property type="match status" value="1"/>
</dbReference>
<sequence length="109" mass="12200">MEGLKTEPSTAMSSSLEPNEESKLQITVRDGEGGQMTFRVKKSTKMRKLMSNYCEKQGVAYGTYRFTLDGKRINENDTAETLQMEDGDCIDAFLYQQGGGSRAFGYKSE</sequence>
<gene>
    <name evidence="3" type="ORF">GpartN1_g726.t1</name>
</gene>
<organism evidence="3 4">
    <name type="scientific">Galdieria partita</name>
    <dbReference type="NCBI Taxonomy" id="83374"/>
    <lineage>
        <taxon>Eukaryota</taxon>
        <taxon>Rhodophyta</taxon>
        <taxon>Bangiophyceae</taxon>
        <taxon>Galdieriales</taxon>
        <taxon>Galdieriaceae</taxon>
        <taxon>Galdieria</taxon>
    </lineage>
</organism>
<dbReference type="Proteomes" id="UP001061958">
    <property type="component" value="Unassembled WGS sequence"/>
</dbReference>
<evidence type="ECO:0000256" key="1">
    <source>
        <dbReference type="SAM" id="MobiDB-lite"/>
    </source>
</evidence>
<dbReference type="Gene3D" id="3.10.20.90">
    <property type="entry name" value="Phosphatidylinositol 3-kinase Catalytic Subunit, Chain A, domain 1"/>
    <property type="match status" value="1"/>
</dbReference>
<name>A0A9C7UMM9_9RHOD</name>
<evidence type="ECO:0000259" key="2">
    <source>
        <dbReference type="PROSITE" id="PS50053"/>
    </source>
</evidence>
<comment type="caution">
    <text evidence="3">The sequence shown here is derived from an EMBL/GenBank/DDBJ whole genome shotgun (WGS) entry which is preliminary data.</text>
</comment>
<protein>
    <recommendedName>
        <fullName evidence="2">Ubiquitin-like domain-containing protein</fullName>
    </recommendedName>
</protein>
<reference evidence="3" key="1">
    <citation type="journal article" date="2022" name="Proc. Natl. Acad. Sci. U.S.A.">
        <title>Life cycle and functional genomics of the unicellular red alga Galdieria for elucidating algal and plant evolution and industrial use.</title>
        <authorList>
            <person name="Hirooka S."/>
            <person name="Itabashi T."/>
            <person name="Ichinose T.M."/>
            <person name="Onuma R."/>
            <person name="Fujiwara T."/>
            <person name="Yamashita S."/>
            <person name="Jong L.W."/>
            <person name="Tomita R."/>
            <person name="Iwane A.H."/>
            <person name="Miyagishima S.Y."/>
        </authorList>
    </citation>
    <scope>NUCLEOTIDE SEQUENCE</scope>
    <source>
        <strain evidence="3">NBRC 102759</strain>
    </source>
</reference>